<dbReference type="EMBL" id="KV417824">
    <property type="protein sequence ID" value="KZP05675.1"/>
    <property type="molecule type" value="Genomic_DNA"/>
</dbReference>
<dbReference type="AlphaFoldDB" id="A0A167W449"/>
<evidence type="ECO:0000259" key="1">
    <source>
        <dbReference type="Pfam" id="PF20236"/>
    </source>
</evidence>
<protein>
    <recommendedName>
        <fullName evidence="1">DUF6593 domain-containing protein</fullName>
    </recommendedName>
</protein>
<feature type="domain" description="DUF6593" evidence="1">
    <location>
        <begin position="27"/>
        <end position="183"/>
    </location>
</feature>
<organism evidence="2 3">
    <name type="scientific">Athelia psychrophila</name>
    <dbReference type="NCBI Taxonomy" id="1759441"/>
    <lineage>
        <taxon>Eukaryota</taxon>
        <taxon>Fungi</taxon>
        <taxon>Dikarya</taxon>
        <taxon>Basidiomycota</taxon>
        <taxon>Agaricomycotina</taxon>
        <taxon>Agaricomycetes</taxon>
        <taxon>Agaricomycetidae</taxon>
        <taxon>Atheliales</taxon>
        <taxon>Atheliaceae</taxon>
        <taxon>Athelia</taxon>
    </lineage>
</organism>
<dbReference type="OrthoDB" id="3332782at2759"/>
<sequence length="194" mass="22049">MNDGPSVRSFQRSQGGLPEVLSWTSQDPRESQLYNTWGIQYRFQTVVDQNQLLSTTTLFRALRKGKEERVAKLEWAPSGGLGRAQIGKNIVPMSDLLQKDPHARGSRWFTGPDKLIYRWIPSTTSRDILLQDPNSHVIALFHPTRPTYMINVGEVHGELHFFRNVGACTVMHPPIMDYVTVTAMLFRFCSAFGL</sequence>
<reference evidence="2 3" key="1">
    <citation type="journal article" date="2016" name="Mol. Biol. Evol.">
        <title>Comparative Genomics of Early-Diverging Mushroom-Forming Fungi Provides Insights into the Origins of Lignocellulose Decay Capabilities.</title>
        <authorList>
            <person name="Nagy L.G."/>
            <person name="Riley R."/>
            <person name="Tritt A."/>
            <person name="Adam C."/>
            <person name="Daum C."/>
            <person name="Floudas D."/>
            <person name="Sun H."/>
            <person name="Yadav J.S."/>
            <person name="Pangilinan J."/>
            <person name="Larsson K.H."/>
            <person name="Matsuura K."/>
            <person name="Barry K."/>
            <person name="Labutti K."/>
            <person name="Kuo R."/>
            <person name="Ohm R.A."/>
            <person name="Bhattacharya S.S."/>
            <person name="Shirouzu T."/>
            <person name="Yoshinaga Y."/>
            <person name="Martin F.M."/>
            <person name="Grigoriev I.V."/>
            <person name="Hibbett D.S."/>
        </authorList>
    </citation>
    <scope>NUCLEOTIDE SEQUENCE [LARGE SCALE GENOMIC DNA]</scope>
    <source>
        <strain evidence="2 3">CBS 109695</strain>
    </source>
</reference>
<name>A0A167W449_9AGAM</name>
<keyword evidence="3" id="KW-1185">Reference proteome</keyword>
<dbReference type="InterPro" id="IPR046528">
    <property type="entry name" value="DUF6593"/>
</dbReference>
<dbReference type="Pfam" id="PF20236">
    <property type="entry name" value="DUF6593"/>
    <property type="match status" value="1"/>
</dbReference>
<evidence type="ECO:0000313" key="3">
    <source>
        <dbReference type="Proteomes" id="UP000076532"/>
    </source>
</evidence>
<dbReference type="STRING" id="436010.A0A167W449"/>
<proteinExistence type="predicted"/>
<evidence type="ECO:0000313" key="2">
    <source>
        <dbReference type="EMBL" id="KZP05675.1"/>
    </source>
</evidence>
<gene>
    <name evidence="2" type="ORF">FIBSPDRAFT_344072</name>
</gene>
<accession>A0A167W449</accession>
<dbReference type="Proteomes" id="UP000076532">
    <property type="component" value="Unassembled WGS sequence"/>
</dbReference>